<dbReference type="Gene3D" id="3.30.70.330">
    <property type="match status" value="1"/>
</dbReference>
<sequence length="87" mass="9922">MALNPRINECKIFVGGLPLQMEREEFASLFEPFGAIADLDIVRHQDSGHSRGFGFVLYRRQDEADEALRKMDNHHISGRTLKVNHAT</sequence>
<dbReference type="PANTHER" id="PTHR15241:SF304">
    <property type="entry name" value="RRM DOMAIN-CONTAINING PROTEIN"/>
    <property type="match status" value="1"/>
</dbReference>
<dbReference type="OrthoDB" id="439808at2759"/>
<reference evidence="4" key="1">
    <citation type="journal article" date="2018" name="Nat. Microbiol.">
        <title>Leveraging single-cell genomics to expand the fungal tree of life.</title>
        <authorList>
            <person name="Ahrendt S.R."/>
            <person name="Quandt C.A."/>
            <person name="Ciobanu D."/>
            <person name="Clum A."/>
            <person name="Salamov A."/>
            <person name="Andreopoulos B."/>
            <person name="Cheng J.F."/>
            <person name="Woyke T."/>
            <person name="Pelin A."/>
            <person name="Henrissat B."/>
            <person name="Reynolds N.K."/>
            <person name="Benny G.L."/>
            <person name="Smith M.E."/>
            <person name="James T.Y."/>
            <person name="Grigoriev I.V."/>
        </authorList>
    </citation>
    <scope>NUCLEOTIDE SEQUENCE [LARGE SCALE GENOMIC DNA]</scope>
</reference>
<organism evidence="3 4">
    <name type="scientific">Piptocephalis cylindrospora</name>
    <dbReference type="NCBI Taxonomy" id="1907219"/>
    <lineage>
        <taxon>Eukaryota</taxon>
        <taxon>Fungi</taxon>
        <taxon>Fungi incertae sedis</taxon>
        <taxon>Zoopagomycota</taxon>
        <taxon>Zoopagomycotina</taxon>
        <taxon>Zoopagomycetes</taxon>
        <taxon>Zoopagales</taxon>
        <taxon>Piptocephalidaceae</taxon>
        <taxon>Piptocephalis</taxon>
    </lineage>
</organism>
<evidence type="ECO:0000256" key="1">
    <source>
        <dbReference type="PROSITE-ProRule" id="PRU00176"/>
    </source>
</evidence>
<dbReference type="EMBL" id="KZ987796">
    <property type="protein sequence ID" value="RKP14738.1"/>
    <property type="molecule type" value="Genomic_DNA"/>
</dbReference>
<dbReference type="SMART" id="SM00360">
    <property type="entry name" value="RRM"/>
    <property type="match status" value="1"/>
</dbReference>
<gene>
    <name evidence="3" type="ORF">BJ684DRAFT_8099</name>
</gene>
<dbReference type="Pfam" id="PF00076">
    <property type="entry name" value="RRM_1"/>
    <property type="match status" value="1"/>
</dbReference>
<name>A0A4P9Y6M3_9FUNG</name>
<feature type="non-terminal residue" evidence="3">
    <location>
        <position position="87"/>
    </location>
</feature>
<feature type="domain" description="RRM" evidence="2">
    <location>
        <begin position="10"/>
        <end position="87"/>
    </location>
</feature>
<dbReference type="GO" id="GO:0003723">
    <property type="term" value="F:RNA binding"/>
    <property type="evidence" value="ECO:0007669"/>
    <property type="project" value="UniProtKB-UniRule"/>
</dbReference>
<dbReference type="PANTHER" id="PTHR15241">
    <property type="entry name" value="TRANSFORMER-2-RELATED"/>
    <property type="match status" value="1"/>
</dbReference>
<keyword evidence="1" id="KW-0694">RNA-binding</keyword>
<dbReference type="InterPro" id="IPR000504">
    <property type="entry name" value="RRM_dom"/>
</dbReference>
<dbReference type="InterPro" id="IPR012677">
    <property type="entry name" value="Nucleotide-bd_a/b_plait_sf"/>
</dbReference>
<evidence type="ECO:0000313" key="4">
    <source>
        <dbReference type="Proteomes" id="UP000267251"/>
    </source>
</evidence>
<dbReference type="AlphaFoldDB" id="A0A4P9Y6M3"/>
<dbReference type="PROSITE" id="PS50102">
    <property type="entry name" value="RRM"/>
    <property type="match status" value="1"/>
</dbReference>
<dbReference type="SUPFAM" id="SSF54928">
    <property type="entry name" value="RNA-binding domain, RBD"/>
    <property type="match status" value="1"/>
</dbReference>
<dbReference type="InterPro" id="IPR035979">
    <property type="entry name" value="RBD_domain_sf"/>
</dbReference>
<proteinExistence type="predicted"/>
<evidence type="ECO:0000313" key="3">
    <source>
        <dbReference type="EMBL" id="RKP14738.1"/>
    </source>
</evidence>
<evidence type="ECO:0000259" key="2">
    <source>
        <dbReference type="PROSITE" id="PS50102"/>
    </source>
</evidence>
<protein>
    <recommendedName>
        <fullName evidence="2">RRM domain-containing protein</fullName>
    </recommendedName>
</protein>
<dbReference type="Proteomes" id="UP000267251">
    <property type="component" value="Unassembled WGS sequence"/>
</dbReference>
<keyword evidence="4" id="KW-1185">Reference proteome</keyword>
<accession>A0A4P9Y6M3</accession>